<dbReference type="PROSITE" id="PS51257">
    <property type="entry name" value="PROKAR_LIPOPROTEIN"/>
    <property type="match status" value="1"/>
</dbReference>
<sequence>MIKKSMKSLVILSVVGSALLALAGCSQNISYQDPNAVSATSIDFSSSDLQSISARMVESLLTFPSIVELTAKQRPVMTYGGISNQTDEHIDISGIKNTIATKLIESGKFRYVDMASVASLRKQLNYQHQSGMVDQKTAVAMGRQIGAQFILTGSLSSIRQSNSSETSLYYLFTLRLINIQTGIVEWQGQKQIRKLQKRSLFGW</sequence>
<dbReference type="GO" id="GO:0030234">
    <property type="term" value="F:enzyme regulator activity"/>
    <property type="evidence" value="ECO:0007669"/>
    <property type="project" value="TreeGrafter"/>
</dbReference>
<dbReference type="AlphaFoldDB" id="A0A9Q5VMA3"/>
<dbReference type="EMBL" id="CP038908">
    <property type="protein sequence ID" value="QGO04780.1"/>
    <property type="molecule type" value="Genomic_DNA"/>
</dbReference>
<accession>A0A9Q5VMA3</accession>
<keyword evidence="2" id="KW-0449">Lipoprotein</keyword>
<evidence type="ECO:0000313" key="2">
    <source>
        <dbReference type="EMBL" id="QGO04780.1"/>
    </source>
</evidence>
<dbReference type="NCBIfam" id="TIGR02722">
    <property type="entry name" value="lp"/>
    <property type="match status" value="1"/>
</dbReference>
<proteinExistence type="predicted"/>
<dbReference type="Gene3D" id="3.40.50.10610">
    <property type="entry name" value="ABC-type transport auxiliary lipoprotein component"/>
    <property type="match status" value="1"/>
</dbReference>
<dbReference type="RefSeq" id="WP_016211565.1">
    <property type="nucleotide sequence ID" value="NZ_CP013762.1"/>
</dbReference>
<reference evidence="2 3" key="1">
    <citation type="submission" date="2019-04" db="EMBL/GenBank/DDBJ databases">
        <title>Complete genome sequencing of Piscirickettsia salmonis strain Psal-009.</title>
        <authorList>
            <person name="Schober I."/>
            <person name="Bunk B."/>
            <person name="Sproer C."/>
            <person name="Carril G.P."/>
            <person name="Riedel T."/>
            <person name="Flores-Herrera P.A."/>
            <person name="Nourdin-Galindo G."/>
            <person name="Marshall S.H."/>
            <person name="Overmann J."/>
        </authorList>
    </citation>
    <scope>NUCLEOTIDE SEQUENCE [LARGE SCALE GENOMIC DNA]</scope>
    <source>
        <strain evidence="2 3">Psal-009</strain>
    </source>
</reference>
<organism evidence="2 3">
    <name type="scientific">Piscirickettsia salmonis</name>
    <dbReference type="NCBI Taxonomy" id="1238"/>
    <lineage>
        <taxon>Bacteria</taxon>
        <taxon>Pseudomonadati</taxon>
        <taxon>Pseudomonadota</taxon>
        <taxon>Gammaproteobacteria</taxon>
        <taxon>Thiotrichales</taxon>
        <taxon>Piscirickettsiaceae</taxon>
        <taxon>Piscirickettsia</taxon>
    </lineage>
</organism>
<dbReference type="Pfam" id="PF13036">
    <property type="entry name" value="LpoB"/>
    <property type="match status" value="1"/>
</dbReference>
<dbReference type="GO" id="GO:0031241">
    <property type="term" value="C:periplasmic side of cell outer membrane"/>
    <property type="evidence" value="ECO:0007669"/>
    <property type="project" value="TreeGrafter"/>
</dbReference>
<dbReference type="GO" id="GO:0009252">
    <property type="term" value="P:peptidoglycan biosynthetic process"/>
    <property type="evidence" value="ECO:0007669"/>
    <property type="project" value="TreeGrafter"/>
</dbReference>
<name>A0A9Q5VMA3_PISSA</name>
<dbReference type="PANTHER" id="PTHR40593">
    <property type="entry name" value="PENICILLIN-BINDING PROTEIN ACTIVATOR LPOB"/>
    <property type="match status" value="1"/>
</dbReference>
<dbReference type="InterPro" id="IPR014094">
    <property type="entry name" value="LpoB"/>
</dbReference>
<evidence type="ECO:0000313" key="3">
    <source>
        <dbReference type="Proteomes" id="UP000422232"/>
    </source>
</evidence>
<keyword evidence="3" id="KW-1185">Reference proteome</keyword>
<dbReference type="PANTHER" id="PTHR40593:SF1">
    <property type="entry name" value="PENICILLIN-BINDING PROTEIN ACTIVATOR LPOB"/>
    <property type="match status" value="1"/>
</dbReference>
<dbReference type="Proteomes" id="UP000422232">
    <property type="component" value="Chromosome"/>
</dbReference>
<protein>
    <recommendedName>
        <fullName evidence="1">Penicillin-binding protein activator LpoB</fullName>
    </recommendedName>
</protein>
<evidence type="ECO:0000256" key="1">
    <source>
        <dbReference type="NCBIfam" id="TIGR02722"/>
    </source>
</evidence>
<gene>
    <name evidence="2" type="ORF">Psal009_00654</name>
</gene>